<dbReference type="GO" id="GO:0016788">
    <property type="term" value="F:hydrolase activity, acting on ester bonds"/>
    <property type="evidence" value="ECO:0007669"/>
    <property type="project" value="InterPro"/>
</dbReference>
<name>A0AAN8YWQ6_9MAGN</name>
<dbReference type="Proteomes" id="UP001370490">
    <property type="component" value="Unassembled WGS sequence"/>
</dbReference>
<proteinExistence type="inferred from homology"/>
<organism evidence="4 5">
    <name type="scientific">Dillenia turbinata</name>
    <dbReference type="NCBI Taxonomy" id="194707"/>
    <lineage>
        <taxon>Eukaryota</taxon>
        <taxon>Viridiplantae</taxon>
        <taxon>Streptophyta</taxon>
        <taxon>Embryophyta</taxon>
        <taxon>Tracheophyta</taxon>
        <taxon>Spermatophyta</taxon>
        <taxon>Magnoliopsida</taxon>
        <taxon>eudicotyledons</taxon>
        <taxon>Gunneridae</taxon>
        <taxon>Pentapetalae</taxon>
        <taxon>Dilleniales</taxon>
        <taxon>Dilleniaceae</taxon>
        <taxon>Dillenia</taxon>
    </lineage>
</organism>
<keyword evidence="3" id="KW-0732">Signal</keyword>
<dbReference type="Gene3D" id="3.40.50.1110">
    <property type="entry name" value="SGNH hydrolase"/>
    <property type="match status" value="2"/>
</dbReference>
<keyword evidence="5" id="KW-1185">Reference proteome</keyword>
<evidence type="ECO:0000313" key="4">
    <source>
        <dbReference type="EMBL" id="KAK6915707.1"/>
    </source>
</evidence>
<dbReference type="Pfam" id="PF00657">
    <property type="entry name" value="Lipase_GDSL"/>
    <property type="match status" value="2"/>
</dbReference>
<comment type="similarity">
    <text evidence="1">Belongs to the 'GDSL' lipolytic enzyme family.</text>
</comment>
<evidence type="ECO:0000256" key="2">
    <source>
        <dbReference type="ARBA" id="ARBA00023180"/>
    </source>
</evidence>
<feature type="chain" id="PRO_5042835900" evidence="3">
    <location>
        <begin position="28"/>
        <end position="229"/>
    </location>
</feature>
<dbReference type="PANTHER" id="PTHR22835">
    <property type="entry name" value="ZINC FINGER FYVE DOMAIN CONTAINING PROTEIN"/>
    <property type="match status" value="1"/>
</dbReference>
<reference evidence="4 5" key="1">
    <citation type="submission" date="2023-12" db="EMBL/GenBank/DDBJ databases">
        <title>A high-quality genome assembly for Dillenia turbinata (Dilleniales).</title>
        <authorList>
            <person name="Chanderbali A."/>
        </authorList>
    </citation>
    <scope>NUCLEOTIDE SEQUENCE [LARGE SCALE GENOMIC DNA]</scope>
    <source>
        <strain evidence="4">LSX21</strain>
        <tissue evidence="4">Leaf</tissue>
    </source>
</reference>
<evidence type="ECO:0000313" key="5">
    <source>
        <dbReference type="Proteomes" id="UP001370490"/>
    </source>
</evidence>
<dbReference type="AlphaFoldDB" id="A0AAN8YWQ6"/>
<evidence type="ECO:0000256" key="1">
    <source>
        <dbReference type="ARBA" id="ARBA00008668"/>
    </source>
</evidence>
<dbReference type="EMBL" id="JBAMMX010000025">
    <property type="protein sequence ID" value="KAK6915707.1"/>
    <property type="molecule type" value="Genomic_DNA"/>
</dbReference>
<feature type="signal peptide" evidence="3">
    <location>
        <begin position="1"/>
        <end position="27"/>
    </location>
</feature>
<dbReference type="PANTHER" id="PTHR22835:SF275">
    <property type="entry name" value="OS01G0331100 PROTEIN"/>
    <property type="match status" value="1"/>
</dbReference>
<accession>A0AAN8YWQ6</accession>
<evidence type="ECO:0000256" key="3">
    <source>
        <dbReference type="SAM" id="SignalP"/>
    </source>
</evidence>
<comment type="caution">
    <text evidence="4">The sequence shown here is derived from an EMBL/GenBank/DDBJ whole genome shotgun (WGS) entry which is preliminary data.</text>
</comment>
<protein>
    <submittedName>
        <fullName evidence="4">GDSL lipase/esterase</fullName>
    </submittedName>
</protein>
<dbReference type="InterPro" id="IPR036514">
    <property type="entry name" value="SGNH_hydro_sf"/>
</dbReference>
<keyword evidence="2" id="KW-0325">Glycoprotein</keyword>
<dbReference type="InterPro" id="IPR001087">
    <property type="entry name" value="GDSL"/>
</dbReference>
<sequence length="229" mass="25411">MGFGSLKLKLFVFAIWVLILCSGRVDCSKCRIAPIIFNFGDSNSDTGGLVAGLGYPVNLPNGRAFFNTSTGRLSDGRLIIDFLCELIALSLSLSSRSSIWIWHGTLQCIVDGTKHMLMQNHVLKEKTSLLDLKTIYNQGGRKFWVHNTGPLGCLPQKLSFVRNISLDPHGCLLDYNSAAKLFNSGLLHLCQDLRSQLKDATIVYVDIYSIKYDLIANSFKFGKYVGPLK</sequence>
<gene>
    <name evidence="4" type="ORF">RJ641_020824</name>
</gene>